<name>A0A9D7AFX0_9GAMM</name>
<evidence type="ECO:0000313" key="2">
    <source>
        <dbReference type="EMBL" id="MBK5175331.1"/>
    </source>
</evidence>
<proteinExistence type="predicted"/>
<sequence length="145" mass="15489">MAIELTGTYKGDQVFVTVGSVLISGFSDGDAISVKRAEELYTLKVGIDGGVARSRNANKSGTIEIKLLQTSKVNDELSDMFYVDNFGEDGSPVLPISITDGNGRTLCSAGQAWLKAVPEITFGKDIGERTWAFDCADLKVYIGGN</sequence>
<evidence type="ECO:0000313" key="1">
    <source>
        <dbReference type="EMBL" id="MBK5072022.1"/>
    </source>
</evidence>
<dbReference type="EMBL" id="JADRCQ010000001">
    <property type="protein sequence ID" value="MBK5072022.1"/>
    <property type="molecule type" value="Genomic_DNA"/>
</dbReference>
<dbReference type="Pfam" id="PF11681">
    <property type="entry name" value="Phage_Tube_PhiTE"/>
    <property type="match status" value="1"/>
</dbReference>
<organism evidence="2 3">
    <name type="scientific">Limnobaculum xujianqingii</name>
    <dbReference type="NCBI Taxonomy" id="2738837"/>
    <lineage>
        <taxon>Bacteria</taxon>
        <taxon>Pseudomonadati</taxon>
        <taxon>Pseudomonadota</taxon>
        <taxon>Gammaproteobacteria</taxon>
        <taxon>Enterobacterales</taxon>
        <taxon>Budviciaceae</taxon>
        <taxon>Limnobaculum</taxon>
    </lineage>
</organism>
<evidence type="ECO:0000313" key="4">
    <source>
        <dbReference type="Proteomes" id="UP001296969"/>
    </source>
</evidence>
<dbReference type="Proteomes" id="UP001296969">
    <property type="component" value="Unassembled WGS sequence"/>
</dbReference>
<keyword evidence="4" id="KW-1185">Reference proteome</keyword>
<dbReference type="EMBL" id="JADRCP010000001">
    <property type="protein sequence ID" value="MBK5175331.1"/>
    <property type="molecule type" value="Genomic_DNA"/>
</dbReference>
<dbReference type="RefSeq" id="WP_228397231.1">
    <property type="nucleotide sequence ID" value="NZ_JADRCP010000001.1"/>
</dbReference>
<accession>A0A9D7AFX0</accession>
<dbReference type="Proteomes" id="UP000807542">
    <property type="component" value="Unassembled WGS sequence"/>
</dbReference>
<dbReference type="InterPro" id="IPR021695">
    <property type="entry name" value="Phage_KPP10_Orf10"/>
</dbReference>
<evidence type="ECO:0000313" key="3">
    <source>
        <dbReference type="Proteomes" id="UP000807542"/>
    </source>
</evidence>
<gene>
    <name evidence="2" type="ORF">I2492_03185</name>
    <name evidence="1" type="ORF">I2493_03185</name>
</gene>
<dbReference type="AlphaFoldDB" id="A0A9D7AFX0"/>
<reference evidence="2 4" key="1">
    <citation type="submission" date="2020-11" db="EMBL/GenBank/DDBJ databases">
        <title>Insectihabitans protaetiae gen. nov. sp. nov. and Insectihabitans allomyrinae sp. nov., isolated from larvae of Protaetia brevitarsis seulensis and Allomyrina dichotoma, respectively.</title>
        <authorList>
            <person name="Lee S.D."/>
            <person name="Byeon Y.-S."/>
            <person name="Kim S.-M."/>
            <person name="Yang H.L."/>
            <person name="Kim I.S."/>
        </authorList>
    </citation>
    <scope>NUCLEOTIDE SEQUENCE</scope>
    <source>
        <strain evidence="2">CWB-B4</strain>
        <strain evidence="1 4">CWB-B43</strain>
    </source>
</reference>
<comment type="caution">
    <text evidence="2">The sequence shown here is derived from an EMBL/GenBank/DDBJ whole genome shotgun (WGS) entry which is preliminary data.</text>
</comment>
<dbReference type="NCBIfam" id="NF047581">
    <property type="entry name" value="gp105_phage_fam"/>
    <property type="match status" value="1"/>
</dbReference>
<protein>
    <submittedName>
        <fullName evidence="2">DUF3277 family protein</fullName>
    </submittedName>
</protein>